<proteinExistence type="predicted"/>
<evidence type="ECO:0000313" key="2">
    <source>
        <dbReference type="Proteomes" id="UP001229355"/>
    </source>
</evidence>
<dbReference type="RefSeq" id="WP_280663331.1">
    <property type="nucleotide sequence ID" value="NZ_CP120374.1"/>
</dbReference>
<accession>A0ABY8DKC0</accession>
<reference evidence="1 2" key="1">
    <citation type="submission" date="2023-03" db="EMBL/GenBank/DDBJ databases">
        <authorList>
            <person name="Kaur S."/>
            <person name="Espinosa-Saiz D."/>
            <person name="Velazquez E."/>
            <person name="Menendez E."/>
            <person name="diCenzo G.C."/>
        </authorList>
    </citation>
    <scope>NUCLEOTIDE SEQUENCE [LARGE SCALE GENOMIC DNA]</scope>
    <source>
        <strain evidence="1 2">LMG 24692</strain>
    </source>
</reference>
<gene>
    <name evidence="1" type="ORF">PZN02_005121</name>
</gene>
<evidence type="ECO:0000313" key="1">
    <source>
        <dbReference type="EMBL" id="WEX91369.1"/>
    </source>
</evidence>
<protein>
    <submittedName>
        <fullName evidence="1">Uncharacterized protein</fullName>
    </submittedName>
</protein>
<keyword evidence="2" id="KW-1185">Reference proteome</keyword>
<dbReference type="Proteomes" id="UP001229355">
    <property type="component" value="Chromosome 2"/>
</dbReference>
<name>A0ABY8DKC0_9HYPH</name>
<organism evidence="1 2">
    <name type="scientific">Sinorhizobium garamanticum</name>
    <dbReference type="NCBI Taxonomy" id="680247"/>
    <lineage>
        <taxon>Bacteria</taxon>
        <taxon>Pseudomonadati</taxon>
        <taxon>Pseudomonadota</taxon>
        <taxon>Alphaproteobacteria</taxon>
        <taxon>Hyphomicrobiales</taxon>
        <taxon>Rhizobiaceae</taxon>
        <taxon>Sinorhizobium/Ensifer group</taxon>
        <taxon>Sinorhizobium</taxon>
    </lineage>
</organism>
<sequence length="128" mass="14070">MTKPNTAFVIEPNAGIIRAAMRQGKRHLPQDRDQFIALTALVIYQPGKSAHHKYFKNVAINAPIKLGSRVAGVGLSPSGLVPLARKTLRVERKPKAPPTLASMKIAFERRGWHSSKCRCSSKFVSAPK</sequence>
<dbReference type="EMBL" id="CP120374">
    <property type="protein sequence ID" value="WEX91369.1"/>
    <property type="molecule type" value="Genomic_DNA"/>
</dbReference>